<protein>
    <submittedName>
        <fullName evidence="1">Uncharacterized protein</fullName>
    </submittedName>
</protein>
<reference evidence="1 2" key="1">
    <citation type="submission" date="2017-07" db="EMBL/GenBank/DDBJ databases">
        <authorList>
            <person name="Talla V."/>
            <person name="Backstrom N."/>
        </authorList>
    </citation>
    <scope>NUCLEOTIDE SEQUENCE [LARGE SCALE GENOMIC DNA]</scope>
</reference>
<sequence>MVKFVYPSREGKTANSNRGLATHRCVIYY</sequence>
<accession>A0A5E4Q301</accession>
<evidence type="ECO:0000313" key="1">
    <source>
        <dbReference type="EMBL" id="VVC92647.1"/>
    </source>
</evidence>
<dbReference type="EMBL" id="FZQP02001360">
    <property type="protein sequence ID" value="VVC92647.1"/>
    <property type="molecule type" value="Genomic_DNA"/>
</dbReference>
<evidence type="ECO:0000313" key="2">
    <source>
        <dbReference type="Proteomes" id="UP000324832"/>
    </source>
</evidence>
<keyword evidence="2" id="KW-1185">Reference proteome</keyword>
<dbReference type="AlphaFoldDB" id="A0A5E4Q301"/>
<gene>
    <name evidence="1" type="ORF">LSINAPIS_LOCUS5044</name>
</gene>
<proteinExistence type="predicted"/>
<organism evidence="1 2">
    <name type="scientific">Leptidea sinapis</name>
    <dbReference type="NCBI Taxonomy" id="189913"/>
    <lineage>
        <taxon>Eukaryota</taxon>
        <taxon>Metazoa</taxon>
        <taxon>Ecdysozoa</taxon>
        <taxon>Arthropoda</taxon>
        <taxon>Hexapoda</taxon>
        <taxon>Insecta</taxon>
        <taxon>Pterygota</taxon>
        <taxon>Neoptera</taxon>
        <taxon>Endopterygota</taxon>
        <taxon>Lepidoptera</taxon>
        <taxon>Glossata</taxon>
        <taxon>Ditrysia</taxon>
        <taxon>Papilionoidea</taxon>
        <taxon>Pieridae</taxon>
        <taxon>Dismorphiinae</taxon>
        <taxon>Leptidea</taxon>
    </lineage>
</organism>
<dbReference type="Proteomes" id="UP000324832">
    <property type="component" value="Unassembled WGS sequence"/>
</dbReference>
<name>A0A5E4Q301_9NEOP</name>